<dbReference type="CDD" id="cd08999">
    <property type="entry name" value="GH43_ABN-like"/>
    <property type="match status" value="1"/>
</dbReference>
<dbReference type="InterPro" id="IPR023296">
    <property type="entry name" value="Glyco_hydro_beta-prop_sf"/>
</dbReference>
<evidence type="ECO:0000256" key="6">
    <source>
        <dbReference type="RuleBase" id="RU361187"/>
    </source>
</evidence>
<feature type="site" description="Important for catalytic activity, responsible for pKa modulation of the active site Glu and correct orientation of both the proton donor and substrate" evidence="5">
    <location>
        <position position="156"/>
    </location>
</feature>
<gene>
    <name evidence="7" type="ORF">GGU10DRAFT_430154</name>
</gene>
<dbReference type="AlphaFoldDB" id="A0AA38KDJ4"/>
<evidence type="ECO:0000313" key="7">
    <source>
        <dbReference type="EMBL" id="KAJ3780971.1"/>
    </source>
</evidence>
<keyword evidence="2 6" id="KW-0378">Hydrolase</keyword>
<keyword evidence="8" id="KW-1185">Reference proteome</keyword>
<evidence type="ECO:0000256" key="5">
    <source>
        <dbReference type="PIRSR" id="PIRSR606710-2"/>
    </source>
</evidence>
<dbReference type="InterPro" id="IPR051795">
    <property type="entry name" value="Glycosyl_Hydrlase_43"/>
</dbReference>
<name>A0AA38KDJ4_9AGAR</name>
<dbReference type="PANTHER" id="PTHR42812:SF5">
    <property type="entry name" value="ENDO-ARABINASE"/>
    <property type="match status" value="1"/>
</dbReference>
<evidence type="ECO:0000256" key="2">
    <source>
        <dbReference type="ARBA" id="ARBA00022801"/>
    </source>
</evidence>
<dbReference type="SUPFAM" id="SSF75005">
    <property type="entry name" value="Arabinanase/levansucrase/invertase"/>
    <property type="match status" value="1"/>
</dbReference>
<evidence type="ECO:0000256" key="1">
    <source>
        <dbReference type="ARBA" id="ARBA00009865"/>
    </source>
</evidence>
<evidence type="ECO:0000313" key="8">
    <source>
        <dbReference type="Proteomes" id="UP001163798"/>
    </source>
</evidence>
<dbReference type="InterPro" id="IPR006710">
    <property type="entry name" value="Glyco_hydro_43"/>
</dbReference>
<sequence length="329" mass="34785">MRSLRVFRAIKLFGLAAFTWSATSLGVSLNKRSIAGPVFSQNFPDPSVIFTDTYYTFSTTSAGLNVPVATSPDFNVWTYLSLDALPTVGAWAVENTIWAPDVVTVDGGYVLFYAGESLANPGFHCVGVATSQNVEGPYTPQAEPLVCPISTGGAIDPAGFHDVNGDFYLVWKVDGNNIGHGGSCNNGIAPIVPTPIMIQQLTADGTAFAPGSTATGILDRDDNDGPLIEAPSLARSAEGIYFLTFSSNCYSTSLYDVSYATATNVLGPYTKQPWLMITGTPFVQLYAPGGADITPDGTKLVFHADLGTSSDTRQLYTADITLSGTTILI</sequence>
<dbReference type="Gene3D" id="2.115.10.20">
    <property type="entry name" value="Glycosyl hydrolase domain, family 43"/>
    <property type="match status" value="1"/>
</dbReference>
<reference evidence="7" key="1">
    <citation type="submission" date="2022-08" db="EMBL/GenBank/DDBJ databases">
        <authorList>
            <consortium name="DOE Joint Genome Institute"/>
            <person name="Min B."/>
            <person name="Riley R."/>
            <person name="Sierra-Patev S."/>
            <person name="Naranjo-Ortiz M."/>
            <person name="Looney B."/>
            <person name="Konkel Z."/>
            <person name="Slot J.C."/>
            <person name="Sakamoto Y."/>
            <person name="Steenwyk J.L."/>
            <person name="Rokas A."/>
            <person name="Carro J."/>
            <person name="Camarero S."/>
            <person name="Ferreira P."/>
            <person name="Molpeceres G."/>
            <person name="Ruiz-Duenas F.J."/>
            <person name="Serrano A."/>
            <person name="Henrissat B."/>
            <person name="Drula E."/>
            <person name="Hughes K.W."/>
            <person name="Mata J.L."/>
            <person name="Ishikawa N.K."/>
            <person name="Vargas-Isla R."/>
            <person name="Ushijima S."/>
            <person name="Smith C.A."/>
            <person name="Ahrendt S."/>
            <person name="Andreopoulos W."/>
            <person name="He G."/>
            <person name="Labutti K."/>
            <person name="Lipzen A."/>
            <person name="Ng V."/>
            <person name="Sandor L."/>
            <person name="Barry K."/>
            <person name="Martinez A.T."/>
            <person name="Xiao Y."/>
            <person name="Gibbons J.G."/>
            <person name="Terashima K."/>
            <person name="Hibbett D.S."/>
            <person name="Grigoriev I.V."/>
        </authorList>
    </citation>
    <scope>NUCLEOTIDE SEQUENCE</scope>
    <source>
        <strain evidence="7">TFB10291</strain>
    </source>
</reference>
<dbReference type="Pfam" id="PF04616">
    <property type="entry name" value="Glyco_hydro_43"/>
    <property type="match status" value="1"/>
</dbReference>
<dbReference type="EMBL" id="MU793620">
    <property type="protein sequence ID" value="KAJ3780971.1"/>
    <property type="molecule type" value="Genomic_DNA"/>
</dbReference>
<feature type="active site" description="Proton donor" evidence="4">
    <location>
        <position position="229"/>
    </location>
</feature>
<keyword evidence="3 6" id="KW-0326">Glycosidase</keyword>
<organism evidence="7 8">
    <name type="scientific">Lentinula aff. detonsa</name>
    <dbReference type="NCBI Taxonomy" id="2804958"/>
    <lineage>
        <taxon>Eukaryota</taxon>
        <taxon>Fungi</taxon>
        <taxon>Dikarya</taxon>
        <taxon>Basidiomycota</taxon>
        <taxon>Agaricomycotina</taxon>
        <taxon>Agaricomycetes</taxon>
        <taxon>Agaricomycetidae</taxon>
        <taxon>Agaricales</taxon>
        <taxon>Marasmiineae</taxon>
        <taxon>Omphalotaceae</taxon>
        <taxon>Lentinula</taxon>
    </lineage>
</organism>
<feature type="active site" description="Proton acceptor" evidence="4">
    <location>
        <position position="45"/>
    </location>
</feature>
<dbReference type="GO" id="GO:0005975">
    <property type="term" value="P:carbohydrate metabolic process"/>
    <property type="evidence" value="ECO:0007669"/>
    <property type="project" value="InterPro"/>
</dbReference>
<dbReference type="Proteomes" id="UP001163798">
    <property type="component" value="Unassembled WGS sequence"/>
</dbReference>
<proteinExistence type="inferred from homology"/>
<protein>
    <submittedName>
        <fullName evidence="7">Glycoside hydrolase family 43 protein</fullName>
    </submittedName>
</protein>
<dbReference type="PANTHER" id="PTHR42812">
    <property type="entry name" value="BETA-XYLOSIDASE"/>
    <property type="match status" value="1"/>
</dbReference>
<comment type="caution">
    <text evidence="7">The sequence shown here is derived from an EMBL/GenBank/DDBJ whole genome shotgun (WGS) entry which is preliminary data.</text>
</comment>
<accession>A0AA38KDJ4</accession>
<evidence type="ECO:0000256" key="4">
    <source>
        <dbReference type="PIRSR" id="PIRSR606710-1"/>
    </source>
</evidence>
<dbReference type="GO" id="GO:0004553">
    <property type="term" value="F:hydrolase activity, hydrolyzing O-glycosyl compounds"/>
    <property type="evidence" value="ECO:0007669"/>
    <property type="project" value="InterPro"/>
</dbReference>
<comment type="similarity">
    <text evidence="1 6">Belongs to the glycosyl hydrolase 43 family.</text>
</comment>
<evidence type="ECO:0000256" key="3">
    <source>
        <dbReference type="ARBA" id="ARBA00023295"/>
    </source>
</evidence>